<protein>
    <submittedName>
        <fullName evidence="2">Uncharacterized protein</fullName>
    </submittedName>
</protein>
<name>A0A367RVT7_NOSPU</name>
<accession>A0A367RVT7</accession>
<comment type="caution">
    <text evidence="2">The sequence shown here is derived from an EMBL/GenBank/DDBJ whole genome shotgun (WGS) entry which is preliminary data.</text>
</comment>
<evidence type="ECO:0000256" key="1">
    <source>
        <dbReference type="SAM" id="Phobius"/>
    </source>
</evidence>
<proteinExistence type="predicted"/>
<dbReference type="EMBL" id="LXQE01000085">
    <property type="protein sequence ID" value="RCJ39833.1"/>
    <property type="molecule type" value="Genomic_DNA"/>
</dbReference>
<keyword evidence="1" id="KW-1133">Transmembrane helix</keyword>
<feature type="transmembrane region" description="Helical" evidence="1">
    <location>
        <begin position="28"/>
        <end position="45"/>
    </location>
</feature>
<sequence length="190" mass="22326">MQIAKLLKNFWRWIRLFLISRLDRPSDNLVVIIISLIPLIFNWDLNWSSKIIFEFDLFNNITTLYFYITPLLLFINSFLFKEDLLKFFSILVAGFFGCFILFVFIVQLAVGNHINLVERVECPNGKIFSVYENFEPSFITSDDAVCRFELQQKRIFIGVIRNSKEVGEKNCQVNTREPSFPNCLINACTR</sequence>
<evidence type="ECO:0000313" key="3">
    <source>
        <dbReference type="Proteomes" id="UP000252085"/>
    </source>
</evidence>
<feature type="transmembrane region" description="Helical" evidence="1">
    <location>
        <begin position="57"/>
        <end position="75"/>
    </location>
</feature>
<dbReference type="Proteomes" id="UP000252085">
    <property type="component" value="Unassembled WGS sequence"/>
</dbReference>
<reference evidence="2 3" key="1">
    <citation type="submission" date="2016-04" db="EMBL/GenBank/DDBJ databases">
        <authorList>
            <person name="Evans L.H."/>
            <person name="Alamgir A."/>
            <person name="Owens N."/>
            <person name="Weber N.D."/>
            <person name="Virtaneva K."/>
            <person name="Barbian K."/>
            <person name="Babar A."/>
            <person name="Rosenke K."/>
        </authorList>
    </citation>
    <scope>NUCLEOTIDE SEQUENCE [LARGE SCALE GENOMIC DNA]</scope>
    <source>
        <strain evidence="2">NIES-2108</strain>
    </source>
</reference>
<gene>
    <name evidence="2" type="ORF">A6769_04500</name>
</gene>
<evidence type="ECO:0000313" key="2">
    <source>
        <dbReference type="EMBL" id="RCJ39833.1"/>
    </source>
</evidence>
<keyword evidence="1" id="KW-0472">Membrane</keyword>
<dbReference type="AlphaFoldDB" id="A0A367RVT7"/>
<keyword evidence="1" id="KW-0812">Transmembrane</keyword>
<organism evidence="2 3">
    <name type="scientific">Nostoc punctiforme NIES-2108</name>
    <dbReference type="NCBI Taxonomy" id="1356359"/>
    <lineage>
        <taxon>Bacteria</taxon>
        <taxon>Bacillati</taxon>
        <taxon>Cyanobacteriota</taxon>
        <taxon>Cyanophyceae</taxon>
        <taxon>Nostocales</taxon>
        <taxon>Nostocaceae</taxon>
        <taxon>Nostoc</taxon>
    </lineage>
</organism>
<feature type="transmembrane region" description="Helical" evidence="1">
    <location>
        <begin position="87"/>
        <end position="110"/>
    </location>
</feature>